<dbReference type="PANTHER" id="PTHR31084">
    <property type="entry name" value="ALPHA-L-FUCOSIDASE 2"/>
    <property type="match status" value="1"/>
</dbReference>
<dbReference type="STRING" id="135208.A0A4Y9ZKU0"/>
<dbReference type="OrthoDB" id="3206559at2759"/>
<comment type="caution">
    <text evidence="3">The sequence shown here is derived from an EMBL/GenBank/DDBJ whole genome shotgun (WGS) entry which is preliminary data.</text>
</comment>
<feature type="non-terminal residue" evidence="3">
    <location>
        <position position="280"/>
    </location>
</feature>
<feature type="signal peptide" evidence="1">
    <location>
        <begin position="1"/>
        <end position="23"/>
    </location>
</feature>
<reference evidence="3 4" key="1">
    <citation type="submission" date="2019-02" db="EMBL/GenBank/DDBJ databases">
        <title>Genome sequencing of the rare red list fungi Hericium alpestre (H. flagellum).</title>
        <authorList>
            <person name="Buettner E."/>
            <person name="Kellner H."/>
        </authorList>
    </citation>
    <scope>NUCLEOTIDE SEQUENCE [LARGE SCALE GENOMIC DNA]</scope>
    <source>
        <strain evidence="3 4">DSM 108284</strain>
    </source>
</reference>
<protein>
    <recommendedName>
        <fullName evidence="2">Glycosyl hydrolase family 95 N-terminal domain-containing protein</fullName>
    </recommendedName>
</protein>
<sequence length="280" mass="29624">MSLRSLRFAGAASVLVNVGRALAAPSGFPNSGNGLWYTQPGADWTSEFLPIGNGYLAAMVPGGIAQETTQLNIESLWAGGPFQDPNYVGSVPDPSERDTLAQEMQEIHRAIFANVKELEVTIGAYGSYAGSGWLISTLDVSGDVSNYGRWLDLDSALAKTQWDQGGDTFLRYVPDHALISKVLVTEQASSTTFCSNPIEACIEHTNTTASTMPTLTYAFSTVQETDLPVPTITCLDNSTLDLRGQVGSPGMAYELVGRVQASSGTQIACSAVGISNAIVS</sequence>
<gene>
    <name evidence="3" type="ORF">EWM64_g9355</name>
</gene>
<evidence type="ECO:0000313" key="4">
    <source>
        <dbReference type="Proteomes" id="UP000298061"/>
    </source>
</evidence>
<dbReference type="Pfam" id="PF14498">
    <property type="entry name" value="Glyco_hyd_65N_2"/>
    <property type="match status" value="1"/>
</dbReference>
<dbReference type="AlphaFoldDB" id="A0A4Y9ZKU0"/>
<dbReference type="GO" id="GO:0004560">
    <property type="term" value="F:alpha-L-fucosidase activity"/>
    <property type="evidence" value="ECO:0007669"/>
    <property type="project" value="TreeGrafter"/>
</dbReference>
<dbReference type="EMBL" id="SFCI01001959">
    <property type="protein sequence ID" value="TFY74657.1"/>
    <property type="molecule type" value="Genomic_DNA"/>
</dbReference>
<evidence type="ECO:0000256" key="1">
    <source>
        <dbReference type="SAM" id="SignalP"/>
    </source>
</evidence>
<dbReference type="Proteomes" id="UP000298061">
    <property type="component" value="Unassembled WGS sequence"/>
</dbReference>
<keyword evidence="1" id="KW-0732">Signal</keyword>
<evidence type="ECO:0000259" key="2">
    <source>
        <dbReference type="Pfam" id="PF14498"/>
    </source>
</evidence>
<name>A0A4Y9ZKU0_9AGAM</name>
<dbReference type="PANTHER" id="PTHR31084:SF0">
    <property type="entry name" value="ALPHA-L-FUCOSIDASE 2"/>
    <property type="match status" value="1"/>
</dbReference>
<proteinExistence type="predicted"/>
<keyword evidence="4" id="KW-1185">Reference proteome</keyword>
<dbReference type="InterPro" id="IPR027414">
    <property type="entry name" value="GH95_N_dom"/>
</dbReference>
<accession>A0A4Y9ZKU0</accession>
<evidence type="ECO:0000313" key="3">
    <source>
        <dbReference type="EMBL" id="TFY74657.1"/>
    </source>
</evidence>
<dbReference type="Gene3D" id="2.70.98.50">
    <property type="entry name" value="putative glycoside hydrolase family protein from bacillus halodurans"/>
    <property type="match status" value="1"/>
</dbReference>
<feature type="domain" description="Glycosyl hydrolase family 95 N-terminal" evidence="2">
    <location>
        <begin position="35"/>
        <end position="266"/>
    </location>
</feature>
<feature type="chain" id="PRO_5021381388" description="Glycosyl hydrolase family 95 N-terminal domain-containing protein" evidence="1">
    <location>
        <begin position="24"/>
        <end position="280"/>
    </location>
</feature>
<organism evidence="3 4">
    <name type="scientific">Hericium alpestre</name>
    <dbReference type="NCBI Taxonomy" id="135208"/>
    <lineage>
        <taxon>Eukaryota</taxon>
        <taxon>Fungi</taxon>
        <taxon>Dikarya</taxon>
        <taxon>Basidiomycota</taxon>
        <taxon>Agaricomycotina</taxon>
        <taxon>Agaricomycetes</taxon>
        <taxon>Russulales</taxon>
        <taxon>Hericiaceae</taxon>
        <taxon>Hericium</taxon>
    </lineage>
</organism>